<organism evidence="2 3">
    <name type="scientific">Pseudozyma flocculosa</name>
    <dbReference type="NCBI Taxonomy" id="84751"/>
    <lineage>
        <taxon>Eukaryota</taxon>
        <taxon>Fungi</taxon>
        <taxon>Dikarya</taxon>
        <taxon>Basidiomycota</taxon>
        <taxon>Ustilaginomycotina</taxon>
        <taxon>Ustilaginomycetes</taxon>
        <taxon>Ustilaginales</taxon>
        <taxon>Ustilaginaceae</taxon>
        <taxon>Pseudozyma</taxon>
    </lineage>
</organism>
<gene>
    <name evidence="2" type="ORF">PSFLO_07577</name>
</gene>
<evidence type="ECO:0000256" key="1">
    <source>
        <dbReference type="SAM" id="MobiDB-lite"/>
    </source>
</evidence>
<proteinExistence type="predicted"/>
<feature type="compositionally biased region" description="Basic and acidic residues" evidence="1">
    <location>
        <begin position="375"/>
        <end position="389"/>
    </location>
</feature>
<feature type="compositionally biased region" description="Polar residues" evidence="1">
    <location>
        <begin position="492"/>
        <end position="506"/>
    </location>
</feature>
<feature type="region of interest" description="Disordered" evidence="1">
    <location>
        <begin position="760"/>
        <end position="800"/>
    </location>
</feature>
<sequence length="903" mass="93648">MLIDTALGKLATATIVVTADLSSPIDAASAIELPSPEAAAPELGRVRPHLIPARPSICIRAPCLKRNRSSPVPANATLDFAVDAPPHALEAHGPGSPGPTGGTRSVSCSEPPRHVHFDDSPPQQFSVHSGEKYDRRPIECTQGGSEYDMSLPPRCTSYDGEDDADEAASPTLASRGERDTVGQLHSSALDEIKNGTYPTPSMHAQPGTNQGGLTVCGKSIHSSLYSSLEGGTLFRPSTISLGAEPTASAPANAANQVQLPVHGFRSFGGLSKGLSARPAAGDVDAAAAAVTSMPTPRAAIPALVSVLSPDATPMPSPSLTGPFSQGLLGNSASVDVGSGEGGYFGLSEVAVGRIEAERPCRSALAPSSLAPTPSLERRRSSEEDLRHLSLEAVQSPGPRSTGAMPPSGACEAQAAQHPRPPSLLMGPQEPEAVRADEQTGRIQPLESHGQRPSLVATWPTGLGFSSPISSRCSSVDPWSSLSSDGDADGTDSPGNEVSWISSSCTSPELGPYDRVGELGGLGGGALGAGRDKLSPSSSLSAWLSCGRVSPGDVSPALGGAGHSPRYATAESDADAHDDTKFSSSLETVSALHTARSTMLSLHLADQSHGSDSFVSASESGTPDTSRRPSLQHYELEALQLSARVKGRKAQHAALAAAVDEEGVVKTRTRSSSKDGTLVRKPKSSKCKFCRLMRERQKRLAAAEAAVAADASQESSPQMVAAALDPAPSAFDADGGELDSTPTRKAVASAAGARADYGCVSAAPASPAARSRSRSKDRVRELSAGAYDEHESTSSDEVALRPTRRSVAADATAAAATDALCSLSLSGVEAGGGGGGGEQLPTKCTCDEKRERELLRKRLRKEREVERERDREWERDQARGRQRRLFGDSFEGGEGSCLSALDGF</sequence>
<evidence type="ECO:0000313" key="2">
    <source>
        <dbReference type="EMBL" id="SPO42094.1"/>
    </source>
</evidence>
<feature type="compositionally biased region" description="Basic and acidic residues" evidence="1">
    <location>
        <begin position="860"/>
        <end position="878"/>
    </location>
</feature>
<dbReference type="Proteomes" id="UP000323386">
    <property type="component" value="Unassembled WGS sequence"/>
</dbReference>
<name>A0A5C3FCC9_9BASI</name>
<dbReference type="OrthoDB" id="2555027at2759"/>
<feature type="compositionally biased region" description="Low complexity" evidence="1">
    <location>
        <begin position="473"/>
        <end position="483"/>
    </location>
</feature>
<feature type="region of interest" description="Disordered" evidence="1">
    <location>
        <begin position="86"/>
        <end position="182"/>
    </location>
</feature>
<keyword evidence="3" id="KW-1185">Reference proteome</keyword>
<feature type="compositionally biased region" description="Basic and acidic residues" evidence="1">
    <location>
        <begin position="773"/>
        <end position="792"/>
    </location>
</feature>
<protein>
    <submittedName>
        <fullName evidence="2">Uncharacterized protein</fullName>
    </submittedName>
</protein>
<feature type="region of interest" description="Disordered" evidence="1">
    <location>
        <begin position="468"/>
        <end position="506"/>
    </location>
</feature>
<feature type="compositionally biased region" description="Basic and acidic residues" evidence="1">
    <location>
        <begin position="129"/>
        <end position="138"/>
    </location>
</feature>
<feature type="region of interest" description="Disordered" evidence="1">
    <location>
        <begin position="554"/>
        <end position="580"/>
    </location>
</feature>
<dbReference type="EMBL" id="OOIP01000037">
    <property type="protein sequence ID" value="SPO42094.1"/>
    <property type="molecule type" value="Genomic_DNA"/>
</dbReference>
<evidence type="ECO:0000313" key="3">
    <source>
        <dbReference type="Proteomes" id="UP000323386"/>
    </source>
</evidence>
<feature type="region of interest" description="Disordered" evidence="1">
    <location>
        <begin position="364"/>
        <end position="453"/>
    </location>
</feature>
<feature type="compositionally biased region" description="Low complexity" evidence="1">
    <location>
        <begin position="760"/>
        <end position="769"/>
    </location>
</feature>
<feature type="compositionally biased region" description="Polar residues" evidence="1">
    <location>
        <begin position="609"/>
        <end position="623"/>
    </location>
</feature>
<feature type="region of interest" description="Disordered" evidence="1">
    <location>
        <begin position="726"/>
        <end position="746"/>
    </location>
</feature>
<reference evidence="2 3" key="1">
    <citation type="submission" date="2018-03" db="EMBL/GenBank/DDBJ databases">
        <authorList>
            <person name="Guldener U."/>
        </authorList>
    </citation>
    <scope>NUCLEOTIDE SEQUENCE [LARGE SCALE GENOMIC DNA]</scope>
    <source>
        <strain evidence="2 3">DAOM196992</strain>
    </source>
</reference>
<dbReference type="AlphaFoldDB" id="A0A5C3FCC9"/>
<feature type="region of interest" description="Disordered" evidence="1">
    <location>
        <begin position="860"/>
        <end position="886"/>
    </location>
</feature>
<feature type="region of interest" description="Disordered" evidence="1">
    <location>
        <begin position="609"/>
        <end position="629"/>
    </location>
</feature>
<accession>A0A5C3FCC9</accession>